<keyword evidence="2" id="KW-1185">Reference proteome</keyword>
<proteinExistence type="predicted"/>
<name>A0A0V1LZC7_9BILA</name>
<protein>
    <submittedName>
        <fullName evidence="1">Uncharacterized protein</fullName>
    </submittedName>
</protein>
<organism evidence="1 2">
    <name type="scientific">Trichinella papuae</name>
    <dbReference type="NCBI Taxonomy" id="268474"/>
    <lineage>
        <taxon>Eukaryota</taxon>
        <taxon>Metazoa</taxon>
        <taxon>Ecdysozoa</taxon>
        <taxon>Nematoda</taxon>
        <taxon>Enoplea</taxon>
        <taxon>Dorylaimia</taxon>
        <taxon>Trichinellida</taxon>
        <taxon>Trichinellidae</taxon>
        <taxon>Trichinella</taxon>
    </lineage>
</organism>
<dbReference type="AlphaFoldDB" id="A0A0V1LZC7"/>
<comment type="caution">
    <text evidence="1">The sequence shown here is derived from an EMBL/GenBank/DDBJ whole genome shotgun (WGS) entry which is preliminary data.</text>
</comment>
<accession>A0A0V1LZC7</accession>
<reference evidence="1 2" key="1">
    <citation type="submission" date="2015-01" db="EMBL/GenBank/DDBJ databases">
        <title>Evolution of Trichinella species and genotypes.</title>
        <authorList>
            <person name="Korhonen P.K."/>
            <person name="Edoardo P."/>
            <person name="Giuseppe L.R."/>
            <person name="Gasser R.B."/>
        </authorList>
    </citation>
    <scope>NUCLEOTIDE SEQUENCE [LARGE SCALE GENOMIC DNA]</scope>
    <source>
        <strain evidence="1">ISS1980</strain>
    </source>
</reference>
<gene>
    <name evidence="1" type="ORF">T10_9851</name>
</gene>
<dbReference type="EMBL" id="JYDO01000744">
    <property type="protein sequence ID" value="KRZ64833.1"/>
    <property type="molecule type" value="Genomic_DNA"/>
</dbReference>
<dbReference type="Proteomes" id="UP000054843">
    <property type="component" value="Unassembled WGS sequence"/>
</dbReference>
<evidence type="ECO:0000313" key="2">
    <source>
        <dbReference type="Proteomes" id="UP000054843"/>
    </source>
</evidence>
<feature type="non-terminal residue" evidence="1">
    <location>
        <position position="1"/>
    </location>
</feature>
<evidence type="ECO:0000313" key="1">
    <source>
        <dbReference type="EMBL" id="KRZ64833.1"/>
    </source>
</evidence>
<sequence>LEAARFFINISGNKQLGAVELPNFGSQSFSRNFRNFVNYRLACFAKNGQKSFTGNSPVVVG</sequence>